<accession>A0A221WAS3</accession>
<evidence type="ECO:0000313" key="3">
    <source>
        <dbReference type="Proteomes" id="UP000204221"/>
    </source>
</evidence>
<sequence length="214" mass="23239">MTSRRSTRLRRLSLLALLTSLLSLALQGPASAAPPGIPSETTARSLLASLTVAPEGSMDGYSRDLFPHWNAVEGNCNAREMVLRRDGDDVQVGNDCYPTSGSWYSEYDGQTRTVPSEISIDHVVPLAAAWRSGASSWSASRRTAFANDLTNPQLIAVTGSVNSSKGDQTPDEWVPPRTAYHCTYARIWIGSKHAWDLTVTSAERAALTRLLDTC</sequence>
<dbReference type="Pfam" id="PF07510">
    <property type="entry name" value="GmrSD_C"/>
    <property type="match status" value="1"/>
</dbReference>
<dbReference type="AlphaFoldDB" id="A0A221WAS3"/>
<dbReference type="OrthoDB" id="5196645at2"/>
<evidence type="ECO:0000259" key="1">
    <source>
        <dbReference type="Pfam" id="PF07510"/>
    </source>
</evidence>
<dbReference type="PANTHER" id="PTHR24094:SF15">
    <property type="entry name" value="AMP-DEPENDENT SYNTHETASE_LIGASE DOMAIN-CONTAINING PROTEIN-RELATED"/>
    <property type="match status" value="1"/>
</dbReference>
<gene>
    <name evidence="2" type="ORF">AHOG_27420</name>
</gene>
<dbReference type="EMBL" id="CP022521">
    <property type="protein sequence ID" value="ASO23082.1"/>
    <property type="molecule type" value="Genomic_DNA"/>
</dbReference>
<dbReference type="RefSeq" id="WP_093943914.1">
    <property type="nucleotide sequence ID" value="NZ_CP022521.1"/>
</dbReference>
<feature type="domain" description="GmrSD restriction endonucleases C-terminal" evidence="1">
    <location>
        <begin position="104"/>
        <end position="209"/>
    </location>
</feature>
<name>A0A221WAS3_9PSEU</name>
<protein>
    <recommendedName>
        <fullName evidence="1">GmrSD restriction endonucleases C-terminal domain-containing protein</fullName>
    </recommendedName>
</protein>
<reference evidence="2 3" key="1">
    <citation type="submission" date="2017-07" db="EMBL/GenBank/DDBJ databases">
        <title>Complete genome sequence of Actinoalloteichus hoggarensis DSM 45943, type strain of Actinoalloteichus hoggarensis.</title>
        <authorList>
            <person name="Ruckert C."/>
            <person name="Nouioui I."/>
            <person name="Willmese J."/>
            <person name="van Wezel G."/>
            <person name="Klenk H.-P."/>
            <person name="Kalinowski J."/>
            <person name="Zotchev S.B."/>
        </authorList>
    </citation>
    <scope>NUCLEOTIDE SEQUENCE [LARGE SCALE GENOMIC DNA]</scope>
    <source>
        <strain evidence="2 3">DSM 45943</strain>
    </source>
</reference>
<dbReference type="Proteomes" id="UP000204221">
    <property type="component" value="Chromosome"/>
</dbReference>
<evidence type="ECO:0000313" key="2">
    <source>
        <dbReference type="EMBL" id="ASO23082.1"/>
    </source>
</evidence>
<organism evidence="2 3">
    <name type="scientific">Actinoalloteichus hoggarensis</name>
    <dbReference type="NCBI Taxonomy" id="1470176"/>
    <lineage>
        <taxon>Bacteria</taxon>
        <taxon>Bacillati</taxon>
        <taxon>Actinomycetota</taxon>
        <taxon>Actinomycetes</taxon>
        <taxon>Pseudonocardiales</taxon>
        <taxon>Pseudonocardiaceae</taxon>
        <taxon>Actinoalloteichus</taxon>
    </lineage>
</organism>
<keyword evidence="3" id="KW-1185">Reference proteome</keyword>
<proteinExistence type="predicted"/>
<dbReference type="KEGG" id="ahg:AHOG_27420"/>
<dbReference type="InterPro" id="IPR011089">
    <property type="entry name" value="GmrSD_C"/>
</dbReference>
<dbReference type="PANTHER" id="PTHR24094">
    <property type="entry name" value="SECRETED PROTEIN"/>
    <property type="match status" value="1"/>
</dbReference>